<dbReference type="GO" id="GO:0051539">
    <property type="term" value="F:4 iron, 4 sulfur cluster binding"/>
    <property type="evidence" value="ECO:0007669"/>
    <property type="project" value="UniProtKB-KW"/>
</dbReference>
<evidence type="ECO:0000256" key="7">
    <source>
        <dbReference type="ARBA" id="ARBA00023014"/>
    </source>
</evidence>
<dbReference type="Gene3D" id="1.10.1060.10">
    <property type="entry name" value="Alpha-helical ferredoxin"/>
    <property type="match status" value="1"/>
</dbReference>
<dbReference type="Pfam" id="PF13183">
    <property type="entry name" value="Fer4_8"/>
    <property type="match status" value="1"/>
</dbReference>
<dbReference type="AlphaFoldDB" id="A0A939EW01"/>
<dbReference type="InterPro" id="IPR037171">
    <property type="entry name" value="NagB/RpiA_transferase-like"/>
</dbReference>
<evidence type="ECO:0000313" key="9">
    <source>
        <dbReference type="EMBL" id="MBO0358232.1"/>
    </source>
</evidence>
<dbReference type="NCBIfam" id="TIGR00273">
    <property type="entry name" value="LutB/LldF family L-lactate oxidation iron-sulfur protein"/>
    <property type="match status" value="1"/>
</dbReference>
<evidence type="ECO:0000313" key="10">
    <source>
        <dbReference type="Proteomes" id="UP000664144"/>
    </source>
</evidence>
<name>A0A939EW01_9BACT</name>
<keyword evidence="3" id="KW-0479">Metal-binding</keyword>
<comment type="caution">
    <text evidence="9">The sequence shown here is derived from an EMBL/GenBank/DDBJ whole genome shotgun (WGS) entry which is preliminary data.</text>
</comment>
<dbReference type="GO" id="GO:0006089">
    <property type="term" value="P:lactate metabolic process"/>
    <property type="evidence" value="ECO:0007669"/>
    <property type="project" value="InterPro"/>
</dbReference>
<keyword evidence="6" id="KW-0408">Iron</keyword>
<dbReference type="InterPro" id="IPR003741">
    <property type="entry name" value="LUD_dom"/>
</dbReference>
<dbReference type="SUPFAM" id="SSF46548">
    <property type="entry name" value="alpha-helical ferredoxin"/>
    <property type="match status" value="1"/>
</dbReference>
<evidence type="ECO:0000256" key="5">
    <source>
        <dbReference type="ARBA" id="ARBA00022982"/>
    </source>
</evidence>
<keyword evidence="4" id="KW-0677">Repeat</keyword>
<dbReference type="Gene3D" id="3.40.50.10420">
    <property type="entry name" value="NagB/RpiA/CoA transferase-like"/>
    <property type="match status" value="1"/>
</dbReference>
<dbReference type="GO" id="GO:0046872">
    <property type="term" value="F:metal ion binding"/>
    <property type="evidence" value="ECO:0007669"/>
    <property type="project" value="UniProtKB-KW"/>
</dbReference>
<dbReference type="PANTHER" id="PTHR47153">
    <property type="entry name" value="LACTATE UTILIZATION PROTEIN B"/>
    <property type="match status" value="1"/>
</dbReference>
<reference evidence="9" key="1">
    <citation type="submission" date="2021-03" db="EMBL/GenBank/DDBJ databases">
        <authorList>
            <person name="Kim M.K."/>
        </authorList>
    </citation>
    <scope>NUCLEOTIDE SEQUENCE</scope>
    <source>
        <strain evidence="9">BT186</strain>
    </source>
</reference>
<dbReference type="PROSITE" id="PS00198">
    <property type="entry name" value="4FE4S_FER_1"/>
    <property type="match status" value="1"/>
</dbReference>
<evidence type="ECO:0000259" key="8">
    <source>
        <dbReference type="PROSITE" id="PS51379"/>
    </source>
</evidence>
<dbReference type="PROSITE" id="PS51379">
    <property type="entry name" value="4FE4S_FER_2"/>
    <property type="match status" value="1"/>
</dbReference>
<evidence type="ECO:0000256" key="2">
    <source>
        <dbReference type="ARBA" id="ARBA00022485"/>
    </source>
</evidence>
<evidence type="ECO:0000256" key="1">
    <source>
        <dbReference type="ARBA" id="ARBA00022448"/>
    </source>
</evidence>
<evidence type="ECO:0000256" key="4">
    <source>
        <dbReference type="ARBA" id="ARBA00022737"/>
    </source>
</evidence>
<keyword evidence="10" id="KW-1185">Reference proteome</keyword>
<keyword evidence="1" id="KW-0813">Transport</keyword>
<dbReference type="SUPFAM" id="SSF100950">
    <property type="entry name" value="NagB/RpiA/CoA transferase-like"/>
    <property type="match status" value="1"/>
</dbReference>
<gene>
    <name evidence="9" type="ORF">J0X19_09785</name>
</gene>
<dbReference type="PANTHER" id="PTHR47153:SF2">
    <property type="entry name" value="LACTATE UTILIZATION PROTEIN B"/>
    <property type="match status" value="1"/>
</dbReference>
<accession>A0A939EW01</accession>
<dbReference type="Proteomes" id="UP000664144">
    <property type="component" value="Unassembled WGS sequence"/>
</dbReference>
<organism evidence="9 10">
    <name type="scientific">Hymenobacter telluris</name>
    <dbReference type="NCBI Taxonomy" id="2816474"/>
    <lineage>
        <taxon>Bacteria</taxon>
        <taxon>Pseudomonadati</taxon>
        <taxon>Bacteroidota</taxon>
        <taxon>Cytophagia</taxon>
        <taxon>Cytophagales</taxon>
        <taxon>Hymenobacteraceae</taxon>
        <taxon>Hymenobacter</taxon>
    </lineage>
</organism>
<proteinExistence type="predicted"/>
<dbReference type="EMBL" id="JAFLQZ010000005">
    <property type="protein sequence ID" value="MBO0358232.1"/>
    <property type="molecule type" value="Genomic_DNA"/>
</dbReference>
<dbReference type="InterPro" id="IPR017896">
    <property type="entry name" value="4Fe4S_Fe-S-bd"/>
</dbReference>
<feature type="domain" description="4Fe-4S ferredoxin-type" evidence="8">
    <location>
        <begin position="311"/>
        <end position="341"/>
    </location>
</feature>
<keyword evidence="2" id="KW-0004">4Fe-4S</keyword>
<sequence>MNPTTTTTPAANKAAQFLADSDAKAFDLEHRRKIQFNIGKYNAAVSTGLGFYEDHELARERASYLKTKVINHLDEYLLEFERNFTARGGKVIWAQNADEALHEIGKIMARRKAKTVVKAKSMTTEEIHLNHFLEQNGIESVETDLGEFIVQLNGERPYHIVTPAMHLSKTDIANIFVKHLGIEYTDDAQKLVLTARHLLRSKYTTAEVGITGGNFLIADTGAIAVTENEGNARLSATFPRTHIAIVGIEKVIPKLEDLALFWPLLSTSGTGQQVTVYNTIYTGPRQPLEKDGPDEMIVVLLDNGRTNLLAQPAQREALNCIRCGACLNICPVYKNIGGHTYETTYSGPIGSVISPHLAGMADNKHLSYASSLCGACTSVCPVKIPIHNLLLQNRQQAVREQLTDKEERTAIRLWLVAMKNRRLLDLLPARAKNWVLLRLLSQVGWSKRRDALQVAPKSFKQLWKARKSLSFATPALTANLGPVS</sequence>
<keyword evidence="5" id="KW-0249">Electron transport</keyword>
<evidence type="ECO:0000256" key="6">
    <source>
        <dbReference type="ARBA" id="ARBA00023004"/>
    </source>
</evidence>
<dbReference type="InterPro" id="IPR009051">
    <property type="entry name" value="Helical_ferredxn"/>
</dbReference>
<keyword evidence="7" id="KW-0411">Iron-sulfur</keyword>
<evidence type="ECO:0000256" key="3">
    <source>
        <dbReference type="ARBA" id="ARBA00022723"/>
    </source>
</evidence>
<dbReference type="InterPro" id="IPR004452">
    <property type="entry name" value="LutB/LldF"/>
</dbReference>
<dbReference type="InterPro" id="IPR017900">
    <property type="entry name" value="4Fe4S_Fe_S_CS"/>
</dbReference>
<protein>
    <submittedName>
        <fullName evidence="9">Iron-sulfur cluster-binding protein</fullName>
    </submittedName>
</protein>
<dbReference type="InterPro" id="IPR024185">
    <property type="entry name" value="FTHF_cligase-like_sf"/>
</dbReference>
<dbReference type="Pfam" id="PF02589">
    <property type="entry name" value="LUD_dom"/>
    <property type="match status" value="1"/>
</dbReference>
<dbReference type="RefSeq" id="WP_206984175.1">
    <property type="nucleotide sequence ID" value="NZ_JAFLQZ010000005.1"/>
</dbReference>